<feature type="coiled-coil region" evidence="1">
    <location>
        <begin position="29"/>
        <end position="158"/>
    </location>
</feature>
<keyword evidence="1" id="KW-0175">Coiled coil</keyword>
<dbReference type="Gene3D" id="1.20.5.340">
    <property type="match status" value="1"/>
</dbReference>
<dbReference type="GeneID" id="110248320"/>
<evidence type="ECO:0000256" key="2">
    <source>
        <dbReference type="SAM" id="MobiDB-lite"/>
    </source>
</evidence>
<reference evidence="3" key="1">
    <citation type="submission" date="2022-11" db="UniProtKB">
        <authorList>
            <consortium name="EnsemblMetazoa"/>
        </authorList>
    </citation>
    <scope>IDENTIFICATION</scope>
</reference>
<proteinExistence type="predicted"/>
<accession>A0A913XUH5</accession>
<name>A0A913XUH5_EXADI</name>
<evidence type="ECO:0000256" key="1">
    <source>
        <dbReference type="SAM" id="Coils"/>
    </source>
</evidence>
<feature type="region of interest" description="Disordered" evidence="2">
    <location>
        <begin position="1"/>
        <end position="23"/>
    </location>
</feature>
<dbReference type="EnsemblMetazoa" id="XM_021054833.1">
    <property type="protein sequence ID" value="XP_020910492.1"/>
    <property type="gene ID" value="LOC110248320"/>
</dbReference>
<dbReference type="RefSeq" id="XP_020910492.1">
    <property type="nucleotide sequence ID" value="XM_021054833.1"/>
</dbReference>
<evidence type="ECO:0000313" key="4">
    <source>
        <dbReference type="Proteomes" id="UP000887567"/>
    </source>
</evidence>
<dbReference type="Proteomes" id="UP000887567">
    <property type="component" value="Unplaced"/>
</dbReference>
<organism evidence="3 4">
    <name type="scientific">Exaiptasia diaphana</name>
    <name type="common">Tropical sea anemone</name>
    <name type="synonym">Aiptasia pulchella</name>
    <dbReference type="NCBI Taxonomy" id="2652724"/>
    <lineage>
        <taxon>Eukaryota</taxon>
        <taxon>Metazoa</taxon>
        <taxon>Cnidaria</taxon>
        <taxon>Anthozoa</taxon>
        <taxon>Hexacorallia</taxon>
        <taxon>Actiniaria</taxon>
        <taxon>Aiptasiidae</taxon>
        <taxon>Exaiptasia</taxon>
    </lineage>
</organism>
<sequence>MGLQVVVEKQRSTISGRRPPEELRVSARLKRRSKPCEELEKEVEQLKRQVQVRDGQIRQLESNVKYPLNVKDENIQEYQDRITALEVEVSECNSKIKDLEAEIERLKLKNSNQRSRLDKHSNRIASLESEKLKDSDKIAENMRHIQSLQQKVEELSEVPHMIYIGQIAYNFCLNAYRVVMGDQFDKYHLRYHMSEIENEIKKMPDVQQKEAERKWKKFQEDVHWEPEMGEVLKLLRQSRNSVAHVKHLNKGKAEEAIKELQKQEELIGPIRPDKVQSVVDMWEISCRLQTHNSQKH</sequence>
<evidence type="ECO:0000313" key="3">
    <source>
        <dbReference type="EnsemblMetazoa" id="XP_020910492.1"/>
    </source>
</evidence>
<keyword evidence="4" id="KW-1185">Reference proteome</keyword>
<protein>
    <submittedName>
        <fullName evidence="3">Uncharacterized protein</fullName>
    </submittedName>
</protein>
<dbReference type="AlphaFoldDB" id="A0A913XUH5"/>
<dbReference type="KEGG" id="epa:110248320"/>